<dbReference type="AlphaFoldDB" id="A0A550BV35"/>
<evidence type="ECO:0000256" key="1">
    <source>
        <dbReference type="SAM" id="MobiDB-lite"/>
    </source>
</evidence>
<dbReference type="Proteomes" id="UP000320762">
    <property type="component" value="Unassembled WGS sequence"/>
</dbReference>
<feature type="compositionally biased region" description="Polar residues" evidence="1">
    <location>
        <begin position="28"/>
        <end position="37"/>
    </location>
</feature>
<protein>
    <submittedName>
        <fullName evidence="2">Uncharacterized protein</fullName>
    </submittedName>
</protein>
<reference evidence="2 3" key="1">
    <citation type="journal article" date="2019" name="New Phytol.">
        <title>Comparative genomics reveals unique wood-decay strategies and fruiting body development in the Schizophyllaceae.</title>
        <authorList>
            <person name="Almasi E."/>
            <person name="Sahu N."/>
            <person name="Krizsan K."/>
            <person name="Balint B."/>
            <person name="Kovacs G.M."/>
            <person name="Kiss B."/>
            <person name="Cseklye J."/>
            <person name="Drula E."/>
            <person name="Henrissat B."/>
            <person name="Nagy I."/>
            <person name="Chovatia M."/>
            <person name="Adam C."/>
            <person name="LaButti K."/>
            <person name="Lipzen A."/>
            <person name="Riley R."/>
            <person name="Grigoriev I.V."/>
            <person name="Nagy L.G."/>
        </authorList>
    </citation>
    <scope>NUCLEOTIDE SEQUENCE [LARGE SCALE GENOMIC DNA]</scope>
    <source>
        <strain evidence="2 3">NL-1724</strain>
    </source>
</reference>
<sequence>MSVKSEAADSAFQLIGLDGAVDAIVDSRGSSGANSPVPTEPEDEPQVGEGAVPTIIVDAPAAGAALTAAAPAADAVPATDPMDVEEAAPAISNYHSFVCMDASENRAGIPFGVVPNAALVAGGVSPAGNKYYAIARGRFIGVFDDSSMYTMAINKVSNPICWCPQTLSGAVTWFNIKRNMGLCEIVV</sequence>
<accession>A0A550BV35</accession>
<evidence type="ECO:0000313" key="2">
    <source>
        <dbReference type="EMBL" id="TRM56404.1"/>
    </source>
</evidence>
<gene>
    <name evidence="2" type="ORF">BD626DRAFT_575730</name>
</gene>
<dbReference type="EMBL" id="VDMD01000070">
    <property type="protein sequence ID" value="TRM56404.1"/>
    <property type="molecule type" value="Genomic_DNA"/>
</dbReference>
<proteinExistence type="predicted"/>
<feature type="region of interest" description="Disordered" evidence="1">
    <location>
        <begin position="26"/>
        <end position="47"/>
    </location>
</feature>
<comment type="caution">
    <text evidence="2">The sequence shown here is derived from an EMBL/GenBank/DDBJ whole genome shotgun (WGS) entry which is preliminary data.</text>
</comment>
<organism evidence="2 3">
    <name type="scientific">Schizophyllum amplum</name>
    <dbReference type="NCBI Taxonomy" id="97359"/>
    <lineage>
        <taxon>Eukaryota</taxon>
        <taxon>Fungi</taxon>
        <taxon>Dikarya</taxon>
        <taxon>Basidiomycota</taxon>
        <taxon>Agaricomycotina</taxon>
        <taxon>Agaricomycetes</taxon>
        <taxon>Agaricomycetidae</taxon>
        <taxon>Agaricales</taxon>
        <taxon>Schizophyllaceae</taxon>
        <taxon>Schizophyllum</taxon>
    </lineage>
</organism>
<name>A0A550BV35_9AGAR</name>
<keyword evidence="3" id="KW-1185">Reference proteome</keyword>
<dbReference type="OrthoDB" id="3270804at2759"/>
<evidence type="ECO:0000313" key="3">
    <source>
        <dbReference type="Proteomes" id="UP000320762"/>
    </source>
</evidence>